<dbReference type="GO" id="GO:0000976">
    <property type="term" value="F:transcription cis-regulatory region binding"/>
    <property type="evidence" value="ECO:0007669"/>
    <property type="project" value="TreeGrafter"/>
</dbReference>
<reference evidence="5" key="1">
    <citation type="journal article" date="2014" name="Int. J. Syst. Evol. Microbiol.">
        <title>Complete genome sequence of Corynebacterium casei LMG S-19264T (=DSM 44701T), isolated from a smear-ripened cheese.</title>
        <authorList>
            <consortium name="US DOE Joint Genome Institute (JGI-PGF)"/>
            <person name="Walter F."/>
            <person name="Albersmeier A."/>
            <person name="Kalinowski J."/>
            <person name="Ruckert C."/>
        </authorList>
    </citation>
    <scope>NUCLEOTIDE SEQUENCE</scope>
    <source>
        <strain evidence="5">KCTC 32437</strain>
    </source>
</reference>
<proteinExistence type="predicted"/>
<gene>
    <name evidence="5" type="ORF">GCM10007989_00470</name>
</gene>
<dbReference type="AlphaFoldDB" id="A0A918RT64"/>
<evidence type="ECO:0000256" key="3">
    <source>
        <dbReference type="ARBA" id="ARBA00023163"/>
    </source>
</evidence>
<dbReference type="SUPFAM" id="SSF53822">
    <property type="entry name" value="Periplasmic binding protein-like I"/>
    <property type="match status" value="1"/>
</dbReference>
<organism evidence="5 6">
    <name type="scientific">Devosia pacifica</name>
    <dbReference type="NCBI Taxonomy" id="1335967"/>
    <lineage>
        <taxon>Bacteria</taxon>
        <taxon>Pseudomonadati</taxon>
        <taxon>Pseudomonadota</taxon>
        <taxon>Alphaproteobacteria</taxon>
        <taxon>Hyphomicrobiales</taxon>
        <taxon>Devosiaceae</taxon>
        <taxon>Devosia</taxon>
    </lineage>
</organism>
<reference evidence="5" key="2">
    <citation type="submission" date="2020-09" db="EMBL/GenBank/DDBJ databases">
        <authorList>
            <person name="Sun Q."/>
            <person name="Kim S."/>
        </authorList>
    </citation>
    <scope>NUCLEOTIDE SEQUENCE</scope>
    <source>
        <strain evidence="5">KCTC 32437</strain>
    </source>
</reference>
<dbReference type="CDD" id="cd06284">
    <property type="entry name" value="PBP1_LacI-like"/>
    <property type="match status" value="1"/>
</dbReference>
<dbReference type="GO" id="GO:0003700">
    <property type="term" value="F:DNA-binding transcription factor activity"/>
    <property type="evidence" value="ECO:0007669"/>
    <property type="project" value="TreeGrafter"/>
</dbReference>
<protein>
    <submittedName>
        <fullName evidence="5">LacI family transcriptional regulator</fullName>
    </submittedName>
</protein>
<dbReference type="InterPro" id="IPR028082">
    <property type="entry name" value="Peripla_BP_I"/>
</dbReference>
<keyword evidence="3" id="KW-0804">Transcription</keyword>
<keyword evidence="2" id="KW-0238">DNA-binding</keyword>
<evidence type="ECO:0000259" key="4">
    <source>
        <dbReference type="PROSITE" id="PS50932"/>
    </source>
</evidence>
<sequence>MSSPERVSVRTRERIDQAIAATGYTLNQAAQSLRRQRAKTIVIALPNVGNPFYSTILDAVVMEAGEHGYGVLVANRQPDDPIEWLRDYFFSSRADGLVLFDATLDAPALQSQLAAHGDVPFVVVADEVVEPFLNLVTSDNYDASRRAVQHLVALGHTKIGHLSGPQIGHYRNERTAGFIDAMKANDLKLCDDWLMRGNHVASSGFAAAENFLRMTNRPSALFCANDEMALGFISRVHQAGLTCPQDVSLVGFDDISMAEFLSPPLTTMRQKRNELGRLSTEALISLIEGRRKPQPPFRATLRCELVVRGSTAPPCS</sequence>
<dbReference type="SMART" id="SM00354">
    <property type="entry name" value="HTH_LACI"/>
    <property type="match status" value="1"/>
</dbReference>
<accession>A0A918RT64</accession>
<evidence type="ECO:0000256" key="1">
    <source>
        <dbReference type="ARBA" id="ARBA00023015"/>
    </source>
</evidence>
<dbReference type="Gene3D" id="3.40.50.2300">
    <property type="match status" value="2"/>
</dbReference>
<dbReference type="EMBL" id="BMZE01000001">
    <property type="protein sequence ID" value="GHA10267.1"/>
    <property type="molecule type" value="Genomic_DNA"/>
</dbReference>
<dbReference type="CDD" id="cd01392">
    <property type="entry name" value="HTH_LacI"/>
    <property type="match status" value="1"/>
</dbReference>
<comment type="caution">
    <text evidence="5">The sequence shown here is derived from an EMBL/GenBank/DDBJ whole genome shotgun (WGS) entry which is preliminary data.</text>
</comment>
<evidence type="ECO:0000313" key="5">
    <source>
        <dbReference type="EMBL" id="GHA10267.1"/>
    </source>
</evidence>
<evidence type="ECO:0000256" key="2">
    <source>
        <dbReference type="ARBA" id="ARBA00023125"/>
    </source>
</evidence>
<dbReference type="Proteomes" id="UP000646579">
    <property type="component" value="Unassembled WGS sequence"/>
</dbReference>
<dbReference type="Gene3D" id="1.10.260.40">
    <property type="entry name" value="lambda repressor-like DNA-binding domains"/>
    <property type="match status" value="1"/>
</dbReference>
<dbReference type="PROSITE" id="PS50932">
    <property type="entry name" value="HTH_LACI_2"/>
    <property type="match status" value="1"/>
</dbReference>
<keyword evidence="1" id="KW-0805">Transcription regulation</keyword>
<dbReference type="InterPro" id="IPR010982">
    <property type="entry name" value="Lambda_DNA-bd_dom_sf"/>
</dbReference>
<dbReference type="InterPro" id="IPR046335">
    <property type="entry name" value="LacI/GalR-like_sensor"/>
</dbReference>
<dbReference type="PANTHER" id="PTHR30146">
    <property type="entry name" value="LACI-RELATED TRANSCRIPTIONAL REPRESSOR"/>
    <property type="match status" value="1"/>
</dbReference>
<feature type="domain" description="HTH lacI-type" evidence="4">
    <location>
        <begin position="1"/>
        <end position="35"/>
    </location>
</feature>
<dbReference type="Pfam" id="PF13377">
    <property type="entry name" value="Peripla_BP_3"/>
    <property type="match status" value="1"/>
</dbReference>
<dbReference type="PANTHER" id="PTHR30146:SF109">
    <property type="entry name" value="HTH-TYPE TRANSCRIPTIONAL REGULATOR GALS"/>
    <property type="match status" value="1"/>
</dbReference>
<name>A0A918RT64_9HYPH</name>
<evidence type="ECO:0000313" key="6">
    <source>
        <dbReference type="Proteomes" id="UP000646579"/>
    </source>
</evidence>
<keyword evidence="6" id="KW-1185">Reference proteome</keyword>
<dbReference type="InterPro" id="IPR000843">
    <property type="entry name" value="HTH_LacI"/>
</dbReference>